<keyword evidence="2" id="KW-1185">Reference proteome</keyword>
<dbReference type="Proteomes" id="UP000010321">
    <property type="component" value="Unassembled WGS sequence"/>
</dbReference>
<gene>
    <name evidence="1" type="ORF">HMPREF9445_01617</name>
</gene>
<evidence type="ECO:0000313" key="2">
    <source>
        <dbReference type="Proteomes" id="UP000010321"/>
    </source>
</evidence>
<sequence>MACRIAKLFHLSGRRFSAAGDEGETVDVLPFIVLRLSEAFFCGEQVVDVGLGVVVGGLCAPFAVFGAASRLGVDDGAHIKLVLCALYGNLMCSGIKRFTVGGVRQPGGLVGRYVYACQYPGFQFVNSHGMNKIGESLNRILLAQRAVGHILA</sequence>
<proteinExistence type="predicted"/>
<reference evidence="1 2" key="1">
    <citation type="submission" date="2011-02" db="EMBL/GenBank/DDBJ databases">
        <authorList>
            <person name="Weinstock G."/>
            <person name="Sodergren E."/>
            <person name="Clifton S."/>
            <person name="Fulton L."/>
            <person name="Fulton B."/>
            <person name="Courtney L."/>
            <person name="Fronick C."/>
            <person name="Harrison M."/>
            <person name="Strong C."/>
            <person name="Farmer C."/>
            <person name="Delahaunty K."/>
            <person name="Markovic C."/>
            <person name="Hall O."/>
            <person name="Minx P."/>
            <person name="Tomlinson C."/>
            <person name="Mitreva M."/>
            <person name="Hou S."/>
            <person name="Chen J."/>
            <person name="Wollam A."/>
            <person name="Pepin K.H."/>
            <person name="Johnson M."/>
            <person name="Bhonagiri V."/>
            <person name="Zhang X."/>
            <person name="Suruliraj S."/>
            <person name="Warren W."/>
            <person name="Chinwalla A."/>
            <person name="Mardis E.R."/>
            <person name="Wilson R.K."/>
        </authorList>
    </citation>
    <scope>NUCLEOTIDE SEQUENCE [LARGE SCALE GENOMIC DNA]</scope>
    <source>
        <strain evidence="1 2">YIT 12056</strain>
    </source>
</reference>
<name>A0ABP2KSX4_9BACE</name>
<dbReference type="EMBL" id="AFBM01000016">
    <property type="protein sequence ID" value="EGF52386.1"/>
    <property type="molecule type" value="Genomic_DNA"/>
</dbReference>
<evidence type="ECO:0000313" key="1">
    <source>
        <dbReference type="EMBL" id="EGF52386.1"/>
    </source>
</evidence>
<organism evidence="1 2">
    <name type="scientific">Bacteroides clarus YIT 12056</name>
    <dbReference type="NCBI Taxonomy" id="762984"/>
    <lineage>
        <taxon>Bacteria</taxon>
        <taxon>Pseudomonadati</taxon>
        <taxon>Bacteroidota</taxon>
        <taxon>Bacteroidia</taxon>
        <taxon>Bacteroidales</taxon>
        <taxon>Bacteroidaceae</taxon>
        <taxon>Bacteroides</taxon>
    </lineage>
</organism>
<comment type="caution">
    <text evidence="1">The sequence shown here is derived from an EMBL/GenBank/DDBJ whole genome shotgun (WGS) entry which is preliminary data.</text>
</comment>
<protein>
    <submittedName>
        <fullName evidence="1">Conserved domain protein</fullName>
    </submittedName>
</protein>
<accession>A0ABP2KSX4</accession>